<evidence type="ECO:0000256" key="3">
    <source>
        <dbReference type="ARBA" id="ARBA00023082"/>
    </source>
</evidence>
<feature type="domain" description="RNA polymerase sigma-70 region 2" evidence="5">
    <location>
        <begin position="25"/>
        <end position="90"/>
    </location>
</feature>
<sequence>MLTGSMSKHILSLVEGNKEYFRNIFNEYFQPLCHLSIHYLNDEEEAKEIVQDAFLKLWEKREELNPDSNLKNFLFTLVKNNCLNIIKRRQVVLKHHEKIKWMEMHYQYESLFRIDDNYLNFEELKDKIEQAIEKLPKNCRLVFEMSRFEELKNREIAEQLGISQKTVEAHLTKALKILRKELKDYLPVIVLFSNFLN</sequence>
<dbReference type="InterPro" id="IPR014284">
    <property type="entry name" value="RNA_pol_sigma-70_dom"/>
</dbReference>
<dbReference type="PANTHER" id="PTHR43133:SF46">
    <property type="entry name" value="RNA POLYMERASE SIGMA-70 FACTOR ECF SUBFAMILY"/>
    <property type="match status" value="1"/>
</dbReference>
<dbReference type="EMBL" id="CP007451">
    <property type="protein sequence ID" value="AHW60600.1"/>
    <property type="molecule type" value="Genomic_DNA"/>
</dbReference>
<dbReference type="SUPFAM" id="SSF88659">
    <property type="entry name" value="Sigma3 and sigma4 domains of RNA polymerase sigma factors"/>
    <property type="match status" value="1"/>
</dbReference>
<protein>
    <submittedName>
        <fullName evidence="7">RNA polymerase subunit sigma-24</fullName>
    </submittedName>
</protein>
<dbReference type="InterPro" id="IPR036388">
    <property type="entry name" value="WH-like_DNA-bd_sf"/>
</dbReference>
<dbReference type="NCBIfam" id="TIGR02937">
    <property type="entry name" value="sigma70-ECF"/>
    <property type="match status" value="1"/>
</dbReference>
<dbReference type="Pfam" id="PF08281">
    <property type="entry name" value="Sigma70_r4_2"/>
    <property type="match status" value="1"/>
</dbReference>
<evidence type="ECO:0000313" key="7">
    <source>
        <dbReference type="EMBL" id="AHW60600.1"/>
    </source>
</evidence>
<name>A0ABM5Q9W6_9BACT</name>
<dbReference type="Pfam" id="PF04542">
    <property type="entry name" value="Sigma70_r2"/>
    <property type="match status" value="1"/>
</dbReference>
<feature type="domain" description="RNA polymerase sigma factor 70 region 4 type 2" evidence="6">
    <location>
        <begin position="126"/>
        <end position="177"/>
    </location>
</feature>
<dbReference type="InterPro" id="IPR039425">
    <property type="entry name" value="RNA_pol_sigma-70-like"/>
</dbReference>
<dbReference type="InterPro" id="IPR013325">
    <property type="entry name" value="RNA_pol_sigma_r2"/>
</dbReference>
<dbReference type="InterPro" id="IPR013249">
    <property type="entry name" value="RNA_pol_sigma70_r4_t2"/>
</dbReference>
<evidence type="ECO:0000259" key="6">
    <source>
        <dbReference type="Pfam" id="PF08281"/>
    </source>
</evidence>
<dbReference type="InterPro" id="IPR007627">
    <property type="entry name" value="RNA_pol_sigma70_r2"/>
</dbReference>
<evidence type="ECO:0000256" key="2">
    <source>
        <dbReference type="ARBA" id="ARBA00023015"/>
    </source>
</evidence>
<dbReference type="Gene3D" id="1.10.1740.10">
    <property type="match status" value="1"/>
</dbReference>
<keyword evidence="4" id="KW-0804">Transcription</keyword>
<dbReference type="Proteomes" id="UP000023772">
    <property type="component" value="Chromosome"/>
</dbReference>
<keyword evidence="3" id="KW-0731">Sigma factor</keyword>
<dbReference type="InterPro" id="IPR014327">
    <property type="entry name" value="RNA_pol_sigma70_bacteroid"/>
</dbReference>
<organism evidence="7 8">
    <name type="scientific">Draconibacterium orientale</name>
    <dbReference type="NCBI Taxonomy" id="1168034"/>
    <lineage>
        <taxon>Bacteria</taxon>
        <taxon>Pseudomonadati</taxon>
        <taxon>Bacteroidota</taxon>
        <taxon>Bacteroidia</taxon>
        <taxon>Marinilabiliales</taxon>
        <taxon>Prolixibacteraceae</taxon>
        <taxon>Draconibacterium</taxon>
    </lineage>
</organism>
<evidence type="ECO:0000313" key="8">
    <source>
        <dbReference type="Proteomes" id="UP000023772"/>
    </source>
</evidence>
<keyword evidence="2" id="KW-0805">Transcription regulation</keyword>
<dbReference type="PANTHER" id="PTHR43133">
    <property type="entry name" value="RNA POLYMERASE ECF-TYPE SIGMA FACTO"/>
    <property type="match status" value="1"/>
</dbReference>
<evidence type="ECO:0000256" key="1">
    <source>
        <dbReference type="ARBA" id="ARBA00010641"/>
    </source>
</evidence>
<keyword evidence="8" id="KW-1185">Reference proteome</keyword>
<reference evidence="7 8" key="1">
    <citation type="submission" date="2014-03" db="EMBL/GenBank/DDBJ databases">
        <title>Complete genome sequence of a deeply braunched marine Bacteroidia bacterium Draconibacterium orientale type strain FH5T.</title>
        <authorList>
            <person name="Li X."/>
            <person name="Wang X."/>
            <person name="Xie Z."/>
            <person name="Du Z."/>
            <person name="Chen G."/>
        </authorList>
    </citation>
    <scope>NUCLEOTIDE SEQUENCE [LARGE SCALE GENOMIC DNA]</scope>
    <source>
        <strain evidence="7 8">FH5</strain>
    </source>
</reference>
<proteinExistence type="inferred from homology"/>
<dbReference type="SUPFAM" id="SSF88946">
    <property type="entry name" value="Sigma2 domain of RNA polymerase sigma factors"/>
    <property type="match status" value="1"/>
</dbReference>
<gene>
    <name evidence="7" type="ORF">FH5T_15740</name>
</gene>
<dbReference type="NCBIfam" id="TIGR02985">
    <property type="entry name" value="Sig70_bacteroi1"/>
    <property type="match status" value="1"/>
</dbReference>
<evidence type="ECO:0000259" key="5">
    <source>
        <dbReference type="Pfam" id="PF04542"/>
    </source>
</evidence>
<dbReference type="InterPro" id="IPR013324">
    <property type="entry name" value="RNA_pol_sigma_r3/r4-like"/>
</dbReference>
<evidence type="ECO:0000256" key="4">
    <source>
        <dbReference type="ARBA" id="ARBA00023163"/>
    </source>
</evidence>
<accession>A0ABM5Q9W6</accession>
<comment type="similarity">
    <text evidence="1">Belongs to the sigma-70 factor family. ECF subfamily.</text>
</comment>
<dbReference type="CDD" id="cd06171">
    <property type="entry name" value="Sigma70_r4"/>
    <property type="match status" value="1"/>
</dbReference>
<dbReference type="Gene3D" id="1.10.10.10">
    <property type="entry name" value="Winged helix-like DNA-binding domain superfamily/Winged helix DNA-binding domain"/>
    <property type="match status" value="1"/>
</dbReference>